<dbReference type="Pfam" id="PF14065">
    <property type="entry name" value="Pvc16_N"/>
    <property type="match status" value="1"/>
</dbReference>
<gene>
    <name evidence="2" type="ORF">CYFUS_004465</name>
</gene>
<reference evidence="2 3" key="1">
    <citation type="submission" date="2017-06" db="EMBL/GenBank/DDBJ databases">
        <title>Sequencing and comparative analysis of myxobacterial genomes.</title>
        <authorList>
            <person name="Rupp O."/>
            <person name="Goesmann A."/>
            <person name="Sogaard-Andersen L."/>
        </authorList>
    </citation>
    <scope>NUCLEOTIDE SEQUENCE [LARGE SCALE GENOMIC DNA]</scope>
    <source>
        <strain evidence="2 3">DSM 52655</strain>
    </source>
</reference>
<evidence type="ECO:0000259" key="1">
    <source>
        <dbReference type="Pfam" id="PF14065"/>
    </source>
</evidence>
<accession>A0A250J782</accession>
<protein>
    <recommendedName>
        <fullName evidence="1">Pvc16 N-terminal domain-containing protein</fullName>
    </recommendedName>
</protein>
<sequence>MALPESSVSVACRSVAEFVRESFRAQGFTPRVLIGTPAEAVTDASSSEHRINLFFHRFEPSLVGPDVLPGQSWYIRVHCLVTAFAVVEDSVSAGENDLRLLGEVIRFFHEKPLMDAVDDQGEVIRIQVLFQPLSLDDINRLWSTQKDVTYRPSVAYELALVPVVPRTRAVEGPRVGSVVTRVRTRGGPGGPGREWTPPVAFLRVDVEREDWAPEICLVRDGECLRSIAFEVGSPELVSFQPEVLVVGEPGTSVRLRWDVWDRQQGWRTVDSGVDVSVAIHEADPRQLPASSRAQVALPFTTQPGQAVLYAVRRYRRVADGPQGAELEVRGNPLLVTLHGGAP</sequence>
<dbReference type="RefSeq" id="WP_095987117.1">
    <property type="nucleotide sequence ID" value="NZ_CP022098.1"/>
</dbReference>
<organism evidence="2 3">
    <name type="scientific">Cystobacter fuscus</name>
    <dbReference type="NCBI Taxonomy" id="43"/>
    <lineage>
        <taxon>Bacteria</taxon>
        <taxon>Pseudomonadati</taxon>
        <taxon>Myxococcota</taxon>
        <taxon>Myxococcia</taxon>
        <taxon>Myxococcales</taxon>
        <taxon>Cystobacterineae</taxon>
        <taxon>Archangiaceae</taxon>
        <taxon>Cystobacter</taxon>
    </lineage>
</organism>
<dbReference type="EMBL" id="CP022098">
    <property type="protein sequence ID" value="ATB39026.1"/>
    <property type="molecule type" value="Genomic_DNA"/>
</dbReference>
<dbReference type="AlphaFoldDB" id="A0A250J782"/>
<evidence type="ECO:0000313" key="2">
    <source>
        <dbReference type="EMBL" id="ATB39026.1"/>
    </source>
</evidence>
<dbReference type="Proteomes" id="UP000217257">
    <property type="component" value="Chromosome"/>
</dbReference>
<dbReference type="InterPro" id="IPR025351">
    <property type="entry name" value="Pvc16_N"/>
</dbReference>
<dbReference type="KEGG" id="cfus:CYFUS_004465"/>
<evidence type="ECO:0000313" key="3">
    <source>
        <dbReference type="Proteomes" id="UP000217257"/>
    </source>
</evidence>
<proteinExistence type="predicted"/>
<feature type="domain" description="Pvc16 N-terminal" evidence="1">
    <location>
        <begin position="15"/>
        <end position="175"/>
    </location>
</feature>
<name>A0A250J782_9BACT</name>